<feature type="region of interest" description="Disordered" evidence="1">
    <location>
        <begin position="154"/>
        <end position="298"/>
    </location>
</feature>
<evidence type="ECO:0000313" key="2">
    <source>
        <dbReference type="EMBL" id="KAG6489989.1"/>
    </source>
</evidence>
<protein>
    <submittedName>
        <fullName evidence="2">Uncharacterized protein</fullName>
    </submittedName>
</protein>
<reference evidence="2 3" key="1">
    <citation type="submission" date="2020-08" db="EMBL/GenBank/DDBJ databases">
        <title>Plant Genome Project.</title>
        <authorList>
            <person name="Zhang R.-G."/>
        </authorList>
    </citation>
    <scope>NUCLEOTIDE SEQUENCE [LARGE SCALE GENOMIC DNA]</scope>
    <source>
        <tissue evidence="2">Rhizome</tissue>
    </source>
</reference>
<feature type="compositionally biased region" description="Basic and acidic residues" evidence="1">
    <location>
        <begin position="158"/>
        <end position="178"/>
    </location>
</feature>
<keyword evidence="3" id="KW-1185">Reference proteome</keyword>
<feature type="compositionally biased region" description="Basic residues" evidence="1">
    <location>
        <begin position="288"/>
        <end position="298"/>
    </location>
</feature>
<dbReference type="Proteomes" id="UP000734854">
    <property type="component" value="Unassembled WGS sequence"/>
</dbReference>
<comment type="caution">
    <text evidence="2">The sequence shown here is derived from an EMBL/GenBank/DDBJ whole genome shotgun (WGS) entry which is preliminary data.</text>
</comment>
<feature type="compositionally biased region" description="Low complexity" evidence="1">
    <location>
        <begin position="72"/>
        <end position="102"/>
    </location>
</feature>
<name>A0A8J5FLR8_ZINOF</name>
<evidence type="ECO:0000256" key="1">
    <source>
        <dbReference type="SAM" id="MobiDB-lite"/>
    </source>
</evidence>
<evidence type="ECO:0000313" key="3">
    <source>
        <dbReference type="Proteomes" id="UP000734854"/>
    </source>
</evidence>
<sequence>MSGGDDRGLFGYPLDRDLSLIFPASTGQNPVSDSLQDLIAFDDYYLADPFDESCWQPDVGFSGVKWGPIQAATTPPTGGSSSSSSPVSANCSAASSSTTEAAADGEMLNEGRQKERSEAATDADKSELKACMETIENLLYLAIDSSSSLDLHVVQEQGQEKGRKETQGTSLRLHDQERGGSSGRRLSMEKIRPKGSQKQPFPKKLLPLHDAQVSGEEESGEIVPRPVHRDHHIRREAHPPEPRRRAARALPTGGHGTSASASVLRRGSAAGPLHPPPPQPPPAANASAHRHGRRRRHAALAVESLAAAGSAAGLRPPAGRRSLLLPAKAAMT</sequence>
<feature type="compositionally biased region" description="Pro residues" evidence="1">
    <location>
        <begin position="273"/>
        <end position="283"/>
    </location>
</feature>
<dbReference type="AlphaFoldDB" id="A0A8J5FLR8"/>
<proteinExistence type="predicted"/>
<dbReference type="EMBL" id="JACMSC010000014">
    <property type="protein sequence ID" value="KAG6489989.1"/>
    <property type="molecule type" value="Genomic_DNA"/>
</dbReference>
<accession>A0A8J5FLR8</accession>
<feature type="compositionally biased region" description="Basic and acidic residues" evidence="1">
    <location>
        <begin position="109"/>
        <end position="125"/>
    </location>
</feature>
<feature type="region of interest" description="Disordered" evidence="1">
    <location>
        <begin position="72"/>
        <end position="125"/>
    </location>
</feature>
<feature type="compositionally biased region" description="Basic residues" evidence="1">
    <location>
        <begin position="226"/>
        <end position="235"/>
    </location>
</feature>
<gene>
    <name evidence="2" type="ORF">ZIOFF_051271</name>
</gene>
<organism evidence="2 3">
    <name type="scientific">Zingiber officinale</name>
    <name type="common">Ginger</name>
    <name type="synonym">Amomum zingiber</name>
    <dbReference type="NCBI Taxonomy" id="94328"/>
    <lineage>
        <taxon>Eukaryota</taxon>
        <taxon>Viridiplantae</taxon>
        <taxon>Streptophyta</taxon>
        <taxon>Embryophyta</taxon>
        <taxon>Tracheophyta</taxon>
        <taxon>Spermatophyta</taxon>
        <taxon>Magnoliopsida</taxon>
        <taxon>Liliopsida</taxon>
        <taxon>Zingiberales</taxon>
        <taxon>Zingiberaceae</taxon>
        <taxon>Zingiber</taxon>
    </lineage>
</organism>